<keyword evidence="4" id="KW-1185">Reference proteome</keyword>
<dbReference type="SUPFAM" id="SSF56235">
    <property type="entry name" value="N-terminal nucleophile aminohydrolases (Ntn hydrolases)"/>
    <property type="match status" value="1"/>
</dbReference>
<accession>A0ABV2AGU9</accession>
<comment type="similarity">
    <text evidence="2">Belongs to the peptidase T1A family.</text>
</comment>
<reference evidence="3 4" key="1">
    <citation type="journal article" date="2024" name="BMC Biol.">
        <title>Comparative genomics of Ascetosporea gives new insight into the evolutionary basis for animal parasitism in Rhizaria.</title>
        <authorList>
            <person name="Hiltunen Thoren M."/>
            <person name="Onut-Brannstrom I."/>
            <person name="Alfjorden A."/>
            <person name="Peckova H."/>
            <person name="Swords F."/>
            <person name="Hooper C."/>
            <person name="Holzer A.S."/>
            <person name="Bass D."/>
            <person name="Burki F."/>
        </authorList>
    </citation>
    <scope>NUCLEOTIDE SEQUENCE [LARGE SCALE GENOMIC DNA]</scope>
    <source>
        <strain evidence="3">20-A016</strain>
    </source>
</reference>
<name>A0ABV2AGU9_9EUKA</name>
<dbReference type="InterPro" id="IPR029055">
    <property type="entry name" value="Ntn_hydrolases_N"/>
</dbReference>
<dbReference type="PANTHER" id="PTHR11599">
    <property type="entry name" value="PROTEASOME SUBUNIT ALPHA/BETA"/>
    <property type="match status" value="1"/>
</dbReference>
<keyword evidence="1 2" id="KW-0647">Proteasome</keyword>
<dbReference type="InterPro" id="IPR023332">
    <property type="entry name" value="Proteasome_alpha-type"/>
</dbReference>
<dbReference type="Proteomes" id="UP001439008">
    <property type="component" value="Unassembled WGS sequence"/>
</dbReference>
<dbReference type="EMBL" id="JBDODL010000152">
    <property type="protein sequence ID" value="MES1918904.1"/>
    <property type="molecule type" value="Genomic_DNA"/>
</dbReference>
<evidence type="ECO:0000256" key="2">
    <source>
        <dbReference type="PROSITE-ProRule" id="PRU00808"/>
    </source>
</evidence>
<sequence>MTAKGRKESQLYDLKFMEKIPVSQLAKSLANVMQEFTQSGGVRPFGVSLLLCGYDDSGPHLYQVDPSGTFWGWKASAIGQNVNSSKAFLEKRYREDIEIEDAVHTAILALKENFDGEMNQSNIEIGVVGEDRVFRILSENEVKDYLEEVL</sequence>
<dbReference type="Gene3D" id="3.60.20.10">
    <property type="entry name" value="Glutamine Phosphoribosylpyrophosphate, subunit 1, domain 1"/>
    <property type="match status" value="1"/>
</dbReference>
<dbReference type="Pfam" id="PF00227">
    <property type="entry name" value="Proteasome"/>
    <property type="match status" value="1"/>
</dbReference>
<dbReference type="InterPro" id="IPR001353">
    <property type="entry name" value="Proteasome_sua/b"/>
</dbReference>
<gene>
    <name evidence="3" type="primary">PSMA2</name>
    <name evidence="3" type="ORF">MHBO_000797</name>
</gene>
<dbReference type="PROSITE" id="PS51475">
    <property type="entry name" value="PROTEASOME_ALPHA_2"/>
    <property type="match status" value="1"/>
</dbReference>
<comment type="caution">
    <text evidence="3">The sequence shown here is derived from an EMBL/GenBank/DDBJ whole genome shotgun (WGS) entry which is preliminary data.</text>
</comment>
<dbReference type="InterPro" id="IPR050115">
    <property type="entry name" value="Proteasome_alpha"/>
</dbReference>
<evidence type="ECO:0000313" key="3">
    <source>
        <dbReference type="EMBL" id="MES1918904.1"/>
    </source>
</evidence>
<protein>
    <submittedName>
        <fullName evidence="3">Proteasome subunit alpha type-2</fullName>
        <ecNumber evidence="3">3.4.25.1</ecNumber>
    </submittedName>
</protein>
<dbReference type="GO" id="GO:0016787">
    <property type="term" value="F:hydrolase activity"/>
    <property type="evidence" value="ECO:0007669"/>
    <property type="project" value="UniProtKB-KW"/>
</dbReference>
<evidence type="ECO:0000313" key="4">
    <source>
        <dbReference type="Proteomes" id="UP001439008"/>
    </source>
</evidence>
<evidence type="ECO:0000256" key="1">
    <source>
        <dbReference type="ARBA" id="ARBA00022942"/>
    </source>
</evidence>
<proteinExistence type="inferred from homology"/>
<dbReference type="EC" id="3.4.25.1" evidence="3"/>
<organism evidence="3 4">
    <name type="scientific">Bonamia ostreae</name>
    <dbReference type="NCBI Taxonomy" id="126728"/>
    <lineage>
        <taxon>Eukaryota</taxon>
        <taxon>Sar</taxon>
        <taxon>Rhizaria</taxon>
        <taxon>Endomyxa</taxon>
        <taxon>Ascetosporea</taxon>
        <taxon>Haplosporida</taxon>
        <taxon>Bonamia</taxon>
    </lineage>
</organism>
<keyword evidence="3" id="KW-0378">Hydrolase</keyword>
<dbReference type="GO" id="GO:0000502">
    <property type="term" value="C:proteasome complex"/>
    <property type="evidence" value="ECO:0007669"/>
    <property type="project" value="UniProtKB-KW"/>
</dbReference>